<comment type="similarity">
    <text evidence="1">Belongs to the HyuE racemase family.</text>
</comment>
<evidence type="ECO:0008006" key="4">
    <source>
        <dbReference type="Google" id="ProtNLM"/>
    </source>
</evidence>
<dbReference type="InterPro" id="IPR015942">
    <property type="entry name" value="Asp/Glu/hydantoin_racemase"/>
</dbReference>
<organism evidence="2 3">
    <name type="scientific">Novosphingobium ovatum</name>
    <dbReference type="NCBI Taxonomy" id="1908523"/>
    <lineage>
        <taxon>Bacteria</taxon>
        <taxon>Pseudomonadati</taxon>
        <taxon>Pseudomonadota</taxon>
        <taxon>Alphaproteobacteria</taxon>
        <taxon>Sphingomonadales</taxon>
        <taxon>Sphingomonadaceae</taxon>
        <taxon>Novosphingobium</taxon>
    </lineage>
</organism>
<accession>A0ABW9X9F7</accession>
<comment type="caution">
    <text evidence="2">The sequence shown here is derived from an EMBL/GenBank/DDBJ whole genome shotgun (WGS) entry which is preliminary data.</text>
</comment>
<dbReference type="EMBL" id="JAAAPO010000001">
    <property type="protein sequence ID" value="NBC35164.1"/>
    <property type="molecule type" value="Genomic_DNA"/>
</dbReference>
<evidence type="ECO:0000313" key="2">
    <source>
        <dbReference type="EMBL" id="NBC35164.1"/>
    </source>
</evidence>
<dbReference type="Gene3D" id="3.40.50.12500">
    <property type="match status" value="1"/>
</dbReference>
<name>A0ABW9X9F7_9SPHN</name>
<dbReference type="InterPro" id="IPR053714">
    <property type="entry name" value="Iso_Racemase_Enz_sf"/>
</dbReference>
<sequence length="269" mass="27010">MAEELAIGLIGTPRAIGAPRRELAAGLPDGYRLTAWPSRVGVFPATPVERAMQDIGHLEAGIAATRAGCAALVIDSLADYGLAALRAAVPVPVVGAGEAGLAAVAQAAGDGRFAIVTVWPESMDFLTHDLLRAHGMAARCLPIRHVGDEAALENLSGPDGYLSQIGRAADAIVARARAEIAAAVQDGAQAVLLGCTCMSPMAARVADGAAVPVINPLAAAVARAVAAPPAPGAEAITHRADLIARMVDGLADAPDEACPVCAVASAFDG</sequence>
<proteinExistence type="inferred from homology"/>
<protein>
    <recommendedName>
        <fullName evidence="4">Asp/Glu/hydantoin racemase</fullName>
    </recommendedName>
</protein>
<evidence type="ECO:0000313" key="3">
    <source>
        <dbReference type="Proteomes" id="UP000753724"/>
    </source>
</evidence>
<evidence type="ECO:0000256" key="1">
    <source>
        <dbReference type="ARBA" id="ARBA00038414"/>
    </source>
</evidence>
<keyword evidence="3" id="KW-1185">Reference proteome</keyword>
<gene>
    <name evidence="2" type="ORF">GTZ99_01165</name>
</gene>
<dbReference type="Pfam" id="PF01177">
    <property type="entry name" value="Asp_Glu_race"/>
    <property type="match status" value="1"/>
</dbReference>
<dbReference type="RefSeq" id="WP_161716451.1">
    <property type="nucleotide sequence ID" value="NZ_JAAAPO010000001.1"/>
</dbReference>
<dbReference type="Proteomes" id="UP000753724">
    <property type="component" value="Unassembled WGS sequence"/>
</dbReference>
<reference evidence="3" key="1">
    <citation type="submission" date="2020-01" db="EMBL/GenBank/DDBJ databases">
        <title>Sphingomonas sp. strain CSW-10.</title>
        <authorList>
            <person name="Chen W.-M."/>
        </authorList>
    </citation>
    <scope>NUCLEOTIDE SEQUENCE [LARGE SCALE GENOMIC DNA]</scope>
    <source>
        <strain evidence="3">FSY-8</strain>
    </source>
</reference>